<protein>
    <recommendedName>
        <fullName evidence="3">TAP-C domain-containing protein</fullName>
    </recommendedName>
</protein>
<name>A0A182PBU9_9DIPT</name>
<dbReference type="CDD" id="cd14273">
    <property type="entry name" value="UBA_TAP-C_like"/>
    <property type="match status" value="1"/>
</dbReference>
<dbReference type="Proteomes" id="UP000075885">
    <property type="component" value="Unassembled WGS sequence"/>
</dbReference>
<evidence type="ECO:0000313" key="2">
    <source>
        <dbReference type="Proteomes" id="UP000075885"/>
    </source>
</evidence>
<dbReference type="AlphaFoldDB" id="A0A182PBU9"/>
<dbReference type="Gene3D" id="1.10.8.10">
    <property type="entry name" value="DNA helicase RuvA subunit, C-terminal domain"/>
    <property type="match status" value="1"/>
</dbReference>
<dbReference type="STRING" id="199890.A0A182PBU9"/>
<evidence type="ECO:0000313" key="1">
    <source>
        <dbReference type="EnsemblMetazoa" id="AEPI004405-PA"/>
    </source>
</evidence>
<reference evidence="2" key="1">
    <citation type="submission" date="2013-03" db="EMBL/GenBank/DDBJ databases">
        <title>The Genome Sequence of Anopheles epiroticus epiroticus2.</title>
        <authorList>
            <consortium name="The Broad Institute Genomics Platform"/>
            <person name="Neafsey D.E."/>
            <person name="Howell P."/>
            <person name="Walker B."/>
            <person name="Young S.K."/>
            <person name="Zeng Q."/>
            <person name="Gargeya S."/>
            <person name="Fitzgerald M."/>
            <person name="Haas B."/>
            <person name="Abouelleil A."/>
            <person name="Allen A.W."/>
            <person name="Alvarado L."/>
            <person name="Arachchi H.M."/>
            <person name="Berlin A.M."/>
            <person name="Chapman S.B."/>
            <person name="Gainer-Dewar J."/>
            <person name="Goldberg J."/>
            <person name="Griggs A."/>
            <person name="Gujja S."/>
            <person name="Hansen M."/>
            <person name="Howarth C."/>
            <person name="Imamovic A."/>
            <person name="Ireland A."/>
            <person name="Larimer J."/>
            <person name="McCowan C."/>
            <person name="Murphy C."/>
            <person name="Pearson M."/>
            <person name="Poon T.W."/>
            <person name="Priest M."/>
            <person name="Roberts A."/>
            <person name="Saif S."/>
            <person name="Shea T."/>
            <person name="Sisk P."/>
            <person name="Sykes S."/>
            <person name="Wortman J."/>
            <person name="Nusbaum C."/>
            <person name="Birren B."/>
        </authorList>
    </citation>
    <scope>NUCLEOTIDE SEQUENCE [LARGE SCALE GENOMIC DNA]</scope>
    <source>
        <strain evidence="2">Epiroticus2</strain>
    </source>
</reference>
<dbReference type="EnsemblMetazoa" id="AEPI004405-RA">
    <property type="protein sequence ID" value="AEPI004405-PA"/>
    <property type="gene ID" value="AEPI004405"/>
</dbReference>
<proteinExistence type="predicted"/>
<keyword evidence="2" id="KW-1185">Reference proteome</keyword>
<sequence length="77" mass="8641">MNMETAHLVTEFITHTGANKQDAVSCLKSWEWDLKKALIDYNASTIIYININVTFVRISVSFNATISSDIDAIIGYI</sequence>
<dbReference type="VEuPathDB" id="VectorBase:AEPI004405"/>
<organism evidence="1 2">
    <name type="scientific">Anopheles epiroticus</name>
    <dbReference type="NCBI Taxonomy" id="199890"/>
    <lineage>
        <taxon>Eukaryota</taxon>
        <taxon>Metazoa</taxon>
        <taxon>Ecdysozoa</taxon>
        <taxon>Arthropoda</taxon>
        <taxon>Hexapoda</taxon>
        <taxon>Insecta</taxon>
        <taxon>Pterygota</taxon>
        <taxon>Neoptera</taxon>
        <taxon>Endopterygota</taxon>
        <taxon>Diptera</taxon>
        <taxon>Nematocera</taxon>
        <taxon>Culicoidea</taxon>
        <taxon>Culicidae</taxon>
        <taxon>Anophelinae</taxon>
        <taxon>Anopheles</taxon>
    </lineage>
</organism>
<dbReference type="InterPro" id="IPR009060">
    <property type="entry name" value="UBA-like_sf"/>
</dbReference>
<evidence type="ECO:0008006" key="3">
    <source>
        <dbReference type="Google" id="ProtNLM"/>
    </source>
</evidence>
<accession>A0A182PBU9</accession>
<dbReference type="SUPFAM" id="SSF46934">
    <property type="entry name" value="UBA-like"/>
    <property type="match status" value="1"/>
</dbReference>
<reference evidence="1" key="2">
    <citation type="submission" date="2020-05" db="UniProtKB">
        <authorList>
            <consortium name="EnsemblMetazoa"/>
        </authorList>
    </citation>
    <scope>IDENTIFICATION</scope>
    <source>
        <strain evidence="1">Epiroticus2</strain>
    </source>
</reference>